<evidence type="ECO:0000313" key="2">
    <source>
        <dbReference type="Proteomes" id="UP001231189"/>
    </source>
</evidence>
<organism evidence="1 2">
    <name type="scientific">Lolium multiflorum</name>
    <name type="common">Italian ryegrass</name>
    <name type="synonym">Lolium perenne subsp. multiflorum</name>
    <dbReference type="NCBI Taxonomy" id="4521"/>
    <lineage>
        <taxon>Eukaryota</taxon>
        <taxon>Viridiplantae</taxon>
        <taxon>Streptophyta</taxon>
        <taxon>Embryophyta</taxon>
        <taxon>Tracheophyta</taxon>
        <taxon>Spermatophyta</taxon>
        <taxon>Magnoliopsida</taxon>
        <taxon>Liliopsida</taxon>
        <taxon>Poales</taxon>
        <taxon>Poaceae</taxon>
        <taxon>BOP clade</taxon>
        <taxon>Pooideae</taxon>
        <taxon>Poodae</taxon>
        <taxon>Poeae</taxon>
        <taxon>Poeae Chloroplast Group 2 (Poeae type)</taxon>
        <taxon>Loliodinae</taxon>
        <taxon>Loliinae</taxon>
        <taxon>Lolium</taxon>
    </lineage>
</organism>
<proteinExistence type="predicted"/>
<gene>
    <name evidence="1" type="ORF">QYE76_047806</name>
</gene>
<reference evidence="1" key="1">
    <citation type="submission" date="2023-07" db="EMBL/GenBank/DDBJ databases">
        <title>A chromosome-level genome assembly of Lolium multiflorum.</title>
        <authorList>
            <person name="Chen Y."/>
            <person name="Copetti D."/>
            <person name="Kolliker R."/>
            <person name="Studer B."/>
        </authorList>
    </citation>
    <scope>NUCLEOTIDE SEQUENCE</scope>
    <source>
        <strain evidence="1">02402/16</strain>
        <tissue evidence="1">Leaf</tissue>
    </source>
</reference>
<keyword evidence="2" id="KW-1185">Reference proteome</keyword>
<evidence type="ECO:0000313" key="1">
    <source>
        <dbReference type="EMBL" id="KAK1686958.1"/>
    </source>
</evidence>
<name>A0AAD8X2B0_LOLMU</name>
<dbReference type="AlphaFoldDB" id="A0AAD8X2B0"/>
<protein>
    <submittedName>
        <fullName evidence="1">Uncharacterized protein</fullName>
    </submittedName>
</protein>
<dbReference type="EMBL" id="JAUUTY010000002">
    <property type="protein sequence ID" value="KAK1686958.1"/>
    <property type="molecule type" value="Genomic_DNA"/>
</dbReference>
<dbReference type="Proteomes" id="UP001231189">
    <property type="component" value="Unassembled WGS sequence"/>
</dbReference>
<accession>A0AAD8X2B0</accession>
<sequence>MASVLAVHLQSNFGSLVVTVFGWAKALLVVMEHIDTCGRCFLLESMFMAFTVHPLPSDDGETLGLVPGPGDSGTTMWLFLEDVALAIREVSDATTRRWGQ</sequence>
<comment type="caution">
    <text evidence="1">The sequence shown here is derived from an EMBL/GenBank/DDBJ whole genome shotgun (WGS) entry which is preliminary data.</text>
</comment>